<dbReference type="Pfam" id="PF04398">
    <property type="entry name" value="DUF538"/>
    <property type="match status" value="1"/>
</dbReference>
<sequence>MRMPGIDKTLTSVRNRPALLSMASEGRVYRSRARSGWSTPRRKAAEGSPPAHTLSPRDSPFQRATSGSEASPEGSSPITSDHRGSSAPSLSSSIEGGAKWLVNKLKGKMQKSLPELLREYDMPIGLFPQDATHYEFNEETGKLTVFIPSICEVGYRDSSVLRFLNIVTGYLEKGKLVDIEGIKTKVLIWSKVTRISTEGSKIHFTTGVKKTRSRDAYQVLRAGITVDKF</sequence>
<dbReference type="PANTHER" id="PTHR31676:SF109">
    <property type="entry name" value="OS05G0346400 PROTEIN"/>
    <property type="match status" value="1"/>
</dbReference>
<dbReference type="SUPFAM" id="SSF141562">
    <property type="entry name" value="At5g01610-like"/>
    <property type="match status" value="1"/>
</dbReference>
<evidence type="ECO:0000256" key="1">
    <source>
        <dbReference type="SAM" id="MobiDB-lite"/>
    </source>
</evidence>
<dbReference type="Proteomes" id="UP000012960">
    <property type="component" value="Unplaced"/>
</dbReference>
<dbReference type="OrthoDB" id="2011849at2759"/>
<dbReference type="OMA" id="VMIPSIC"/>
<name>A0A804JH89_MUSAM</name>
<dbReference type="PANTHER" id="PTHR31676">
    <property type="entry name" value="T31J12.3 PROTEIN-RELATED"/>
    <property type="match status" value="1"/>
</dbReference>
<protein>
    <submittedName>
        <fullName evidence="2">Uncharacterized protein</fullName>
    </submittedName>
</protein>
<evidence type="ECO:0000313" key="3">
    <source>
        <dbReference type="Proteomes" id="UP000012960"/>
    </source>
</evidence>
<organism evidence="2 3">
    <name type="scientific">Musa acuminata subsp. malaccensis</name>
    <name type="common">Wild banana</name>
    <name type="synonym">Musa malaccensis</name>
    <dbReference type="NCBI Taxonomy" id="214687"/>
    <lineage>
        <taxon>Eukaryota</taxon>
        <taxon>Viridiplantae</taxon>
        <taxon>Streptophyta</taxon>
        <taxon>Embryophyta</taxon>
        <taxon>Tracheophyta</taxon>
        <taxon>Spermatophyta</taxon>
        <taxon>Magnoliopsida</taxon>
        <taxon>Liliopsida</taxon>
        <taxon>Zingiberales</taxon>
        <taxon>Musaceae</taxon>
        <taxon>Musa</taxon>
    </lineage>
</organism>
<dbReference type="Gene3D" id="2.30.240.10">
    <property type="entry name" value="At5g01610-like"/>
    <property type="match status" value="1"/>
</dbReference>
<feature type="region of interest" description="Disordered" evidence="1">
    <location>
        <begin position="1"/>
        <end position="93"/>
    </location>
</feature>
<feature type="compositionally biased region" description="Low complexity" evidence="1">
    <location>
        <begin position="64"/>
        <end position="77"/>
    </location>
</feature>
<evidence type="ECO:0000313" key="2">
    <source>
        <dbReference type="EnsemblPlants" id="Ma06_p17240.1"/>
    </source>
</evidence>
<dbReference type="Gramene" id="Ma06_t17240.1">
    <property type="protein sequence ID" value="Ma06_p17240.1"/>
    <property type="gene ID" value="Ma06_g17240"/>
</dbReference>
<accession>A0A804JH89</accession>
<keyword evidence="3" id="KW-1185">Reference proteome</keyword>
<proteinExistence type="predicted"/>
<dbReference type="InParanoid" id="A0A804JH89"/>
<dbReference type="EnsemblPlants" id="Ma06_t17240.1">
    <property type="protein sequence ID" value="Ma06_p17240.1"/>
    <property type="gene ID" value="Ma06_g17240"/>
</dbReference>
<reference evidence="2" key="1">
    <citation type="submission" date="2021-05" db="UniProtKB">
        <authorList>
            <consortium name="EnsemblPlants"/>
        </authorList>
    </citation>
    <scope>IDENTIFICATION</scope>
    <source>
        <strain evidence="2">subsp. malaccensis</strain>
    </source>
</reference>
<dbReference type="InterPro" id="IPR007493">
    <property type="entry name" value="DUF538"/>
</dbReference>
<dbReference type="InterPro" id="IPR036758">
    <property type="entry name" value="At5g01610-like"/>
</dbReference>
<dbReference type="AlphaFoldDB" id="A0A804JH89"/>